<evidence type="ECO:0000313" key="1">
    <source>
        <dbReference type="Proteomes" id="UP000887579"/>
    </source>
</evidence>
<sequence>MGKPKSLRQTEESKASISSIKKKGTKNIPSTSTPAKKVRVDEYTELNEEEEEPESYNSIGFMKVDLGETIEGYTIIRKTGYGNFSTVWLGYDMKKHKFAALKISRAKPAHITAAYTEQMILQTIRKRAVDHPGYDKVVHILNQFDIRREGKLHPCTVFEPLGSSLLSKLYKSKNGIELPAVQKIARQMLLALQYLHEKCLLIHTDIKPENALVTMSKKQMYQITEQVKDDNFVGAGFGCNLKKSERKKLKRDDIKRLKNIYTEICSHAIEVDPVSVAQSGSAFPVTGENDEIEDWELEGSSDEENNGQGTASKEIKCNMGYVFPSDKPGSECLRFQSNDKRMQVYDEIMDPAVNIKIIDIGCALFRDRAGRYQVTTLEYRAPEVVCECVVTPAVDIWSLGCTLFELATSEYFLHPESEIKKDVEIQLYEQMIACLGPFPKKLYADGRKYSIYFDPDGSYFREIEPGKDVLSRLISYGYSKEEISLFNDFLHQMLQYDPLKRATASQCLQHPFLKTPLS</sequence>
<accession>A0AC34GY39</accession>
<dbReference type="WBParaSite" id="ES5_v2.g9489.t1">
    <property type="protein sequence ID" value="ES5_v2.g9489.t1"/>
    <property type="gene ID" value="ES5_v2.g9489"/>
</dbReference>
<organism evidence="1 2">
    <name type="scientific">Panagrolaimus sp. ES5</name>
    <dbReference type="NCBI Taxonomy" id="591445"/>
    <lineage>
        <taxon>Eukaryota</taxon>
        <taxon>Metazoa</taxon>
        <taxon>Ecdysozoa</taxon>
        <taxon>Nematoda</taxon>
        <taxon>Chromadorea</taxon>
        <taxon>Rhabditida</taxon>
        <taxon>Tylenchina</taxon>
        <taxon>Panagrolaimomorpha</taxon>
        <taxon>Panagrolaimoidea</taxon>
        <taxon>Panagrolaimidae</taxon>
        <taxon>Panagrolaimus</taxon>
    </lineage>
</organism>
<reference evidence="2" key="1">
    <citation type="submission" date="2022-11" db="UniProtKB">
        <authorList>
            <consortium name="WormBaseParasite"/>
        </authorList>
    </citation>
    <scope>IDENTIFICATION</scope>
</reference>
<protein>
    <submittedName>
        <fullName evidence="2">Protein kinase domain-containing protein</fullName>
    </submittedName>
</protein>
<evidence type="ECO:0000313" key="2">
    <source>
        <dbReference type="WBParaSite" id="ES5_v2.g9489.t1"/>
    </source>
</evidence>
<name>A0AC34GY39_9BILA</name>
<proteinExistence type="predicted"/>
<dbReference type="Proteomes" id="UP000887579">
    <property type="component" value="Unplaced"/>
</dbReference>